<dbReference type="Proteomes" id="UP000602004">
    <property type="component" value="Unassembled WGS sequence"/>
</dbReference>
<name>A0ABQ1NEC6_9BURK</name>
<reference evidence="2" key="1">
    <citation type="journal article" date="2019" name="Int. J. Syst. Evol. Microbiol.">
        <title>The Global Catalogue of Microorganisms (GCM) 10K type strain sequencing project: providing services to taxonomists for standard genome sequencing and annotation.</title>
        <authorList>
            <consortium name="The Broad Institute Genomics Platform"/>
            <consortium name="The Broad Institute Genome Sequencing Center for Infectious Disease"/>
            <person name="Wu L."/>
            <person name="Ma J."/>
        </authorList>
    </citation>
    <scope>NUCLEOTIDE SEQUENCE [LARGE SCALE GENOMIC DNA]</scope>
    <source>
        <strain evidence="2">CGMCC 1.15103</strain>
    </source>
</reference>
<sequence>MRDVATYCGPCDSLYVSIDIRMEKKRSRTGREISCPTIGALLRYRTRIVRVIAEARGQRAMIESLDTTGRTFVSTVKWVSLRELGNQLF</sequence>
<accession>A0ABQ1NEC6</accession>
<keyword evidence="2" id="KW-1185">Reference proteome</keyword>
<protein>
    <recommendedName>
        <fullName evidence="3">Transposase</fullName>
    </recommendedName>
</protein>
<comment type="caution">
    <text evidence="1">The sequence shown here is derived from an EMBL/GenBank/DDBJ whole genome shotgun (WGS) entry which is preliminary data.</text>
</comment>
<evidence type="ECO:0000313" key="2">
    <source>
        <dbReference type="Proteomes" id="UP000602004"/>
    </source>
</evidence>
<organism evidence="1 2">
    <name type="scientific">Paraburkholderia caffeinilytica</name>
    <dbReference type="NCBI Taxonomy" id="1761016"/>
    <lineage>
        <taxon>Bacteria</taxon>
        <taxon>Pseudomonadati</taxon>
        <taxon>Pseudomonadota</taxon>
        <taxon>Betaproteobacteria</taxon>
        <taxon>Burkholderiales</taxon>
        <taxon>Burkholderiaceae</taxon>
        <taxon>Paraburkholderia</taxon>
    </lineage>
</organism>
<evidence type="ECO:0000313" key="1">
    <source>
        <dbReference type="EMBL" id="GGC73779.1"/>
    </source>
</evidence>
<evidence type="ECO:0008006" key="3">
    <source>
        <dbReference type="Google" id="ProtNLM"/>
    </source>
</evidence>
<proteinExistence type="predicted"/>
<gene>
    <name evidence="1" type="ORF">GCM10011400_72410</name>
</gene>
<dbReference type="EMBL" id="BMHL01000029">
    <property type="protein sequence ID" value="GGC73779.1"/>
    <property type="molecule type" value="Genomic_DNA"/>
</dbReference>